<evidence type="ECO:0000313" key="1">
    <source>
        <dbReference type="EMBL" id="KAA8574247.1"/>
    </source>
</evidence>
<sequence length="70" mass="7605">MLFRQLPLGPRFIKVSHNLGSVNLSNPVISLPRATSLATILAALIQSFTPTPVYEFPATANLPLYPLNNS</sequence>
<reference evidence="1 2" key="1">
    <citation type="submission" date="2019-06" db="EMBL/GenBank/DDBJ databases">
        <title>Genome Sequence of the Brown Rot Fungal Pathogen Monilinia fructicola.</title>
        <authorList>
            <person name="De Miccolis Angelini R.M."/>
            <person name="Landi L."/>
            <person name="Abate D."/>
            <person name="Pollastro S."/>
            <person name="Romanazzi G."/>
            <person name="Faretra F."/>
        </authorList>
    </citation>
    <scope>NUCLEOTIDE SEQUENCE [LARGE SCALE GENOMIC DNA]</scope>
    <source>
        <strain evidence="1 2">Mfrc123</strain>
    </source>
</reference>
<name>A0A5M9K022_MONFR</name>
<organism evidence="1 2">
    <name type="scientific">Monilinia fructicola</name>
    <name type="common">Brown rot fungus</name>
    <name type="synonym">Ciboria fructicola</name>
    <dbReference type="NCBI Taxonomy" id="38448"/>
    <lineage>
        <taxon>Eukaryota</taxon>
        <taxon>Fungi</taxon>
        <taxon>Dikarya</taxon>
        <taxon>Ascomycota</taxon>
        <taxon>Pezizomycotina</taxon>
        <taxon>Leotiomycetes</taxon>
        <taxon>Helotiales</taxon>
        <taxon>Sclerotiniaceae</taxon>
        <taxon>Monilinia</taxon>
    </lineage>
</organism>
<evidence type="ECO:0000313" key="2">
    <source>
        <dbReference type="Proteomes" id="UP000322873"/>
    </source>
</evidence>
<keyword evidence="2" id="KW-1185">Reference proteome</keyword>
<dbReference type="AlphaFoldDB" id="A0A5M9K022"/>
<dbReference type="EMBL" id="VICG01000003">
    <property type="protein sequence ID" value="KAA8574247.1"/>
    <property type="molecule type" value="Genomic_DNA"/>
</dbReference>
<comment type="caution">
    <text evidence="1">The sequence shown here is derived from an EMBL/GenBank/DDBJ whole genome shotgun (WGS) entry which is preliminary data.</text>
</comment>
<proteinExistence type="predicted"/>
<dbReference type="Proteomes" id="UP000322873">
    <property type="component" value="Unassembled WGS sequence"/>
</dbReference>
<gene>
    <name evidence="1" type="ORF">EYC84_005747</name>
</gene>
<protein>
    <submittedName>
        <fullName evidence="1">Uncharacterized protein</fullName>
    </submittedName>
</protein>
<accession>A0A5M9K022</accession>